<protein>
    <submittedName>
        <fullName evidence="3">9340_t:CDS:1</fullName>
    </submittedName>
</protein>
<gene>
    <name evidence="3" type="ORF">GMARGA_LOCUS1786</name>
</gene>
<keyword evidence="2" id="KW-0472">Membrane</keyword>
<name>A0ABM8W0C4_GIGMA</name>
<accession>A0ABM8W0C4</accession>
<keyword evidence="2" id="KW-0812">Transmembrane</keyword>
<dbReference type="Proteomes" id="UP000789901">
    <property type="component" value="Unassembled WGS sequence"/>
</dbReference>
<feature type="transmembrane region" description="Helical" evidence="2">
    <location>
        <begin position="202"/>
        <end position="219"/>
    </location>
</feature>
<comment type="caution">
    <text evidence="3">The sequence shown here is derived from an EMBL/GenBank/DDBJ whole genome shotgun (WGS) entry which is preliminary data.</text>
</comment>
<keyword evidence="1" id="KW-0175">Coiled coil</keyword>
<feature type="coiled-coil region" evidence="1">
    <location>
        <begin position="26"/>
        <end position="75"/>
    </location>
</feature>
<evidence type="ECO:0000256" key="2">
    <source>
        <dbReference type="SAM" id="Phobius"/>
    </source>
</evidence>
<evidence type="ECO:0000256" key="1">
    <source>
        <dbReference type="SAM" id="Coils"/>
    </source>
</evidence>
<reference evidence="3 4" key="1">
    <citation type="submission" date="2021-06" db="EMBL/GenBank/DDBJ databases">
        <authorList>
            <person name="Kallberg Y."/>
            <person name="Tangrot J."/>
            <person name="Rosling A."/>
        </authorList>
    </citation>
    <scope>NUCLEOTIDE SEQUENCE [LARGE SCALE GENOMIC DNA]</scope>
    <source>
        <strain evidence="3 4">120-4 pot B 10/14</strain>
    </source>
</reference>
<keyword evidence="4" id="KW-1185">Reference proteome</keyword>
<keyword evidence="2" id="KW-1133">Transmembrane helix</keyword>
<evidence type="ECO:0000313" key="3">
    <source>
        <dbReference type="EMBL" id="CAG8492425.1"/>
    </source>
</evidence>
<dbReference type="EMBL" id="CAJVQB010000498">
    <property type="protein sequence ID" value="CAG8492425.1"/>
    <property type="molecule type" value="Genomic_DNA"/>
</dbReference>
<feature type="transmembrane region" description="Helical" evidence="2">
    <location>
        <begin position="75"/>
        <end position="96"/>
    </location>
</feature>
<feature type="transmembrane region" description="Helical" evidence="2">
    <location>
        <begin position="108"/>
        <end position="127"/>
    </location>
</feature>
<evidence type="ECO:0000313" key="4">
    <source>
        <dbReference type="Proteomes" id="UP000789901"/>
    </source>
</evidence>
<proteinExistence type="predicted"/>
<sequence length="281" mass="32720">MADILNRKAVEYVIVNPKNAFIEENKDDKAKKLEAEQLKAEQLENGKCQVIRYMIVKLNEEYKTYRKNMKSRQNLLGAQIFLSLIAIFLGELFAFAENSNIIAKIGPQLSSLLGGIATLVTIFTVYLNRTEQKYYESSSVTNLDENMFRLMYLHIATKFIKHYSADLSEEAFYHESKEIKDEDDSNQNYIDKNTQQKLRQSMLYLGIVWFGFIILSKSYDFTEILGQRSSHNSLKFWVNDIELILNGIVIQPQWNIEETPLAYFDIIKINDQYVKDKSSLQ</sequence>
<organism evidence="3 4">
    <name type="scientific">Gigaspora margarita</name>
    <dbReference type="NCBI Taxonomy" id="4874"/>
    <lineage>
        <taxon>Eukaryota</taxon>
        <taxon>Fungi</taxon>
        <taxon>Fungi incertae sedis</taxon>
        <taxon>Mucoromycota</taxon>
        <taxon>Glomeromycotina</taxon>
        <taxon>Glomeromycetes</taxon>
        <taxon>Diversisporales</taxon>
        <taxon>Gigasporaceae</taxon>
        <taxon>Gigaspora</taxon>
    </lineage>
</organism>